<dbReference type="EMBL" id="CM009753">
    <property type="protein sequence ID" value="PUZ57713.1"/>
    <property type="molecule type" value="Genomic_DNA"/>
</dbReference>
<gene>
    <name evidence="2" type="ORF">GQ55_5G451300</name>
</gene>
<evidence type="ECO:0000313" key="2">
    <source>
        <dbReference type="EMBL" id="PUZ57713.1"/>
    </source>
</evidence>
<organism evidence="2 3">
    <name type="scientific">Panicum hallii var. hallii</name>
    <dbReference type="NCBI Taxonomy" id="1504633"/>
    <lineage>
        <taxon>Eukaryota</taxon>
        <taxon>Viridiplantae</taxon>
        <taxon>Streptophyta</taxon>
        <taxon>Embryophyta</taxon>
        <taxon>Tracheophyta</taxon>
        <taxon>Spermatophyta</taxon>
        <taxon>Magnoliopsida</taxon>
        <taxon>Liliopsida</taxon>
        <taxon>Poales</taxon>
        <taxon>Poaceae</taxon>
        <taxon>PACMAD clade</taxon>
        <taxon>Panicoideae</taxon>
        <taxon>Panicodae</taxon>
        <taxon>Paniceae</taxon>
        <taxon>Panicinae</taxon>
        <taxon>Panicum</taxon>
        <taxon>Panicum sect. Panicum</taxon>
    </lineage>
</organism>
<feature type="signal peptide" evidence="1">
    <location>
        <begin position="1"/>
        <end position="23"/>
    </location>
</feature>
<accession>A0A2T7DQ57</accession>
<sequence length="80" mass="8927">MACSQELVLILLIICSISPREKGSCSPSLSTSGISVLWSLANRRPSCITELFDLQKNTSSWTMMTQDHVLRYQCFVAENS</sequence>
<keyword evidence="1" id="KW-0732">Signal</keyword>
<protein>
    <submittedName>
        <fullName evidence="2">Uncharacterized protein</fullName>
    </submittedName>
</protein>
<dbReference type="AlphaFoldDB" id="A0A2T7DQ57"/>
<proteinExistence type="predicted"/>
<dbReference type="Proteomes" id="UP000244336">
    <property type="component" value="Chromosome 5"/>
</dbReference>
<reference evidence="2 3" key="1">
    <citation type="submission" date="2018-04" db="EMBL/GenBank/DDBJ databases">
        <title>WGS assembly of Panicum hallii var. hallii HAL2.</title>
        <authorList>
            <person name="Lovell J."/>
            <person name="Jenkins J."/>
            <person name="Lowry D."/>
            <person name="Mamidi S."/>
            <person name="Sreedasyam A."/>
            <person name="Weng X."/>
            <person name="Barry K."/>
            <person name="Bonette J."/>
            <person name="Campitelli B."/>
            <person name="Daum C."/>
            <person name="Gordon S."/>
            <person name="Gould B."/>
            <person name="Lipzen A."/>
            <person name="MacQueen A."/>
            <person name="Palacio-Mejia J."/>
            <person name="Plott C."/>
            <person name="Shakirov E."/>
            <person name="Shu S."/>
            <person name="Yoshinaga Y."/>
            <person name="Zane M."/>
            <person name="Rokhsar D."/>
            <person name="Grimwood J."/>
            <person name="Schmutz J."/>
            <person name="Juenger T."/>
        </authorList>
    </citation>
    <scope>NUCLEOTIDE SEQUENCE [LARGE SCALE GENOMIC DNA]</scope>
    <source>
        <strain evidence="3">cv. HAL2</strain>
    </source>
</reference>
<evidence type="ECO:0000256" key="1">
    <source>
        <dbReference type="SAM" id="SignalP"/>
    </source>
</evidence>
<feature type="chain" id="PRO_5015767170" evidence="1">
    <location>
        <begin position="24"/>
        <end position="80"/>
    </location>
</feature>
<keyword evidence="3" id="KW-1185">Reference proteome</keyword>
<evidence type="ECO:0000313" key="3">
    <source>
        <dbReference type="Proteomes" id="UP000244336"/>
    </source>
</evidence>
<dbReference type="Gramene" id="PUZ57713">
    <property type="protein sequence ID" value="PUZ57713"/>
    <property type="gene ID" value="GQ55_5G451300"/>
</dbReference>
<name>A0A2T7DQ57_9POAL</name>